<gene>
    <name evidence="2" type="ORF">PACLA_8A062943</name>
</gene>
<dbReference type="PANTHER" id="PTHR19446">
    <property type="entry name" value="REVERSE TRANSCRIPTASES"/>
    <property type="match status" value="1"/>
</dbReference>
<feature type="domain" description="Reverse transcriptase" evidence="1">
    <location>
        <begin position="179"/>
        <end position="266"/>
    </location>
</feature>
<dbReference type="InterPro" id="IPR000477">
    <property type="entry name" value="RT_dom"/>
</dbReference>
<evidence type="ECO:0000313" key="2">
    <source>
        <dbReference type="EMBL" id="CAB4025843.1"/>
    </source>
</evidence>
<dbReference type="Pfam" id="PF00078">
    <property type="entry name" value="RVT_1"/>
    <property type="match status" value="1"/>
</dbReference>
<sequence length="297" mass="35671">MNDHTGSDREGLDQYIGRYGRDNRNVEGQRLLEMCSLNGWIIPNRWFKKRDSQLYTYYSGRSKTQIDMINKADRDEWWWTEEVQTAIEEWSKSREELERQPYSEARRRFTLAKTAEKWAVKQAKKRAEDYLYHELENEPLVAQKKIYYKLSIGCNLERKAYTRRLVRIHAGQVTLYKSKRNIRECDNYRGIKLLSQMMKCFHKILDSRMRVFVEPYLGEDQFGFRKGRGAIDAMFIVRQMMERKLELQQESCWGFLDLEKAYDKINKGMIPPVLRLYHVSEKLINMVIALYRTQVDK</sequence>
<organism evidence="2 3">
    <name type="scientific">Paramuricea clavata</name>
    <name type="common">Red gorgonian</name>
    <name type="synonym">Violescent sea-whip</name>
    <dbReference type="NCBI Taxonomy" id="317549"/>
    <lineage>
        <taxon>Eukaryota</taxon>
        <taxon>Metazoa</taxon>
        <taxon>Cnidaria</taxon>
        <taxon>Anthozoa</taxon>
        <taxon>Octocorallia</taxon>
        <taxon>Malacalcyonacea</taxon>
        <taxon>Plexauridae</taxon>
        <taxon>Paramuricea</taxon>
    </lineage>
</organism>
<keyword evidence="3" id="KW-1185">Reference proteome</keyword>
<proteinExistence type="predicted"/>
<accession>A0A7D9JAR5</accession>
<evidence type="ECO:0000313" key="3">
    <source>
        <dbReference type="Proteomes" id="UP001152795"/>
    </source>
</evidence>
<dbReference type="OrthoDB" id="418748at2759"/>
<name>A0A7D9JAR5_PARCT</name>
<reference evidence="2" key="1">
    <citation type="submission" date="2020-04" db="EMBL/GenBank/DDBJ databases">
        <authorList>
            <person name="Alioto T."/>
            <person name="Alioto T."/>
            <person name="Gomez Garrido J."/>
        </authorList>
    </citation>
    <scope>NUCLEOTIDE SEQUENCE</scope>
    <source>
        <strain evidence="2">A484AB</strain>
    </source>
</reference>
<protein>
    <recommendedName>
        <fullName evidence="1">Reverse transcriptase domain-containing protein</fullName>
    </recommendedName>
</protein>
<comment type="caution">
    <text evidence="2">The sequence shown here is derived from an EMBL/GenBank/DDBJ whole genome shotgun (WGS) entry which is preliminary data.</text>
</comment>
<dbReference type="Proteomes" id="UP001152795">
    <property type="component" value="Unassembled WGS sequence"/>
</dbReference>
<dbReference type="EMBL" id="CACRXK020013851">
    <property type="protein sequence ID" value="CAB4025843.1"/>
    <property type="molecule type" value="Genomic_DNA"/>
</dbReference>
<dbReference type="AlphaFoldDB" id="A0A7D9JAR5"/>
<evidence type="ECO:0000259" key="1">
    <source>
        <dbReference type="Pfam" id="PF00078"/>
    </source>
</evidence>